<dbReference type="EMBL" id="BK015999">
    <property type="protein sequence ID" value="DAF88927.1"/>
    <property type="molecule type" value="Genomic_DNA"/>
</dbReference>
<accession>A0A8S5U394</accession>
<dbReference type="InterPro" id="IPR006490">
    <property type="entry name" value="Maj_tail_phi13"/>
</dbReference>
<reference evidence="1" key="1">
    <citation type="journal article" date="2021" name="Proc. Natl. Acad. Sci. U.S.A.">
        <title>A Catalog of Tens of Thousands of Viruses from Human Metagenomes Reveals Hidden Associations with Chronic Diseases.</title>
        <authorList>
            <person name="Tisza M.J."/>
            <person name="Buck C.B."/>
        </authorList>
    </citation>
    <scope>NUCLEOTIDE SEQUENCE</scope>
    <source>
        <strain evidence="1">CtBtV12</strain>
    </source>
</reference>
<name>A0A8S5U394_9CAUD</name>
<sequence length="193" mass="21333">MAFVGLLYAVAAPIQQETDGQPIIYGKGQVVGGMMTAEISYTRNSNPLYADDRVKEEDNSITGGTIKLGVDDVSDEARVMMLGDVKEGEAGEETYHETDESAPYVGAGYIRVRRKDNKTSYITYWVHKAIFGLGTESAKTKGQSIEWQTPTLEGSIMGVKNNPALQVRFRERRTFARESEARAWIDKKAGIEA</sequence>
<proteinExistence type="predicted"/>
<organism evidence="1">
    <name type="scientific">Myoviridae sp. ctBtV12</name>
    <dbReference type="NCBI Taxonomy" id="2825049"/>
    <lineage>
        <taxon>Viruses</taxon>
        <taxon>Duplodnaviria</taxon>
        <taxon>Heunggongvirae</taxon>
        <taxon>Uroviricota</taxon>
        <taxon>Caudoviricetes</taxon>
    </lineage>
</organism>
<dbReference type="NCBIfam" id="TIGR01603">
    <property type="entry name" value="maj_tail_phi13"/>
    <property type="match status" value="1"/>
</dbReference>
<protein>
    <submittedName>
        <fullName evidence="1">Tail tube protein</fullName>
    </submittedName>
</protein>
<evidence type="ECO:0000313" key="1">
    <source>
        <dbReference type="EMBL" id="DAF88927.1"/>
    </source>
</evidence>